<evidence type="ECO:0000256" key="5">
    <source>
        <dbReference type="SAM" id="Coils"/>
    </source>
</evidence>
<reference evidence="10" key="1">
    <citation type="submission" date="2017-09" db="EMBL/GenBank/DDBJ databases">
        <title>FDA dAtabase for Regulatory Grade micrObial Sequences (FDA-ARGOS): Supporting development and validation of Infectious Disease Dx tests.</title>
        <authorList>
            <person name="Minogue T."/>
            <person name="Wolcott M."/>
            <person name="Wasieloski L."/>
            <person name="Aguilar W."/>
            <person name="Moore D."/>
            <person name="Tallon L."/>
            <person name="Sadzewicz L."/>
            <person name="Ott S."/>
            <person name="Zhao X."/>
            <person name="Nagaraj S."/>
            <person name="Vavikolanu K."/>
            <person name="Aluvathingal J."/>
            <person name="Nadendla S."/>
            <person name="Sichtig H."/>
        </authorList>
    </citation>
    <scope>NUCLEOTIDE SEQUENCE [LARGE SCALE GENOMIC DNA]</scope>
    <source>
        <strain evidence="10">FDAARGOS_394</strain>
    </source>
</reference>
<feature type="transmembrane region" description="Helical" evidence="6">
    <location>
        <begin position="27"/>
        <end position="48"/>
    </location>
</feature>
<accession>A0A2A7UV96</accession>
<evidence type="ECO:0000256" key="3">
    <source>
        <dbReference type="ARBA" id="ARBA00022989"/>
    </source>
</evidence>
<dbReference type="SUPFAM" id="SSF111369">
    <property type="entry name" value="HlyD-like secretion proteins"/>
    <property type="match status" value="1"/>
</dbReference>
<dbReference type="Pfam" id="PF25917">
    <property type="entry name" value="BSH_RND"/>
    <property type="match status" value="1"/>
</dbReference>
<feature type="domain" description="AprE-like beta-barrel" evidence="8">
    <location>
        <begin position="288"/>
        <end position="385"/>
    </location>
</feature>
<dbReference type="InterPro" id="IPR058625">
    <property type="entry name" value="MdtA-like_BSH"/>
</dbReference>
<keyword evidence="3 6" id="KW-1133">Transmembrane helix</keyword>
<dbReference type="Proteomes" id="UP000220246">
    <property type="component" value="Unassembled WGS sequence"/>
</dbReference>
<keyword evidence="5" id="KW-0175">Coiled coil</keyword>
<evidence type="ECO:0000256" key="2">
    <source>
        <dbReference type="ARBA" id="ARBA00022692"/>
    </source>
</evidence>
<keyword evidence="2 6" id="KW-0812">Transmembrane</keyword>
<gene>
    <name evidence="9" type="ORF">CRM82_11825</name>
</gene>
<evidence type="ECO:0000256" key="6">
    <source>
        <dbReference type="SAM" id="Phobius"/>
    </source>
</evidence>
<protein>
    <submittedName>
        <fullName evidence="9">Hemolysin secretion protein D</fullName>
    </submittedName>
</protein>
<dbReference type="PANTHER" id="PTHR30386:SF26">
    <property type="entry name" value="TRANSPORT PROTEIN COMB"/>
    <property type="match status" value="1"/>
</dbReference>
<organism evidence="9 10">
    <name type="scientific">Comamonas terrigena</name>
    <dbReference type="NCBI Taxonomy" id="32013"/>
    <lineage>
        <taxon>Bacteria</taxon>
        <taxon>Pseudomonadati</taxon>
        <taxon>Pseudomonadota</taxon>
        <taxon>Betaproteobacteria</taxon>
        <taxon>Burkholderiales</taxon>
        <taxon>Comamonadaceae</taxon>
        <taxon>Comamonas</taxon>
    </lineage>
</organism>
<dbReference type="InterPro" id="IPR050739">
    <property type="entry name" value="MFP"/>
</dbReference>
<proteinExistence type="predicted"/>
<dbReference type="EMBL" id="PDEA01000001">
    <property type="protein sequence ID" value="PEH89193.1"/>
    <property type="molecule type" value="Genomic_DNA"/>
</dbReference>
<dbReference type="PRINTS" id="PR01490">
    <property type="entry name" value="RTXTOXIND"/>
</dbReference>
<dbReference type="PANTHER" id="PTHR30386">
    <property type="entry name" value="MEMBRANE FUSION SUBUNIT OF EMRAB-TOLC MULTIDRUG EFFLUX PUMP"/>
    <property type="match status" value="1"/>
</dbReference>
<dbReference type="GO" id="GO:0016020">
    <property type="term" value="C:membrane"/>
    <property type="evidence" value="ECO:0007669"/>
    <property type="project" value="UniProtKB-SubCell"/>
</dbReference>
<dbReference type="InterPro" id="IPR058982">
    <property type="entry name" value="Beta-barrel_AprE"/>
</dbReference>
<evidence type="ECO:0000259" key="8">
    <source>
        <dbReference type="Pfam" id="PF26002"/>
    </source>
</evidence>
<keyword evidence="4 6" id="KW-0472">Membrane</keyword>
<dbReference type="STRING" id="1219032.GCA_001515545_01334"/>
<evidence type="ECO:0000313" key="10">
    <source>
        <dbReference type="Proteomes" id="UP000220246"/>
    </source>
</evidence>
<evidence type="ECO:0000313" key="9">
    <source>
        <dbReference type="EMBL" id="PEH89193.1"/>
    </source>
</evidence>
<feature type="domain" description="Multidrug resistance protein MdtA-like barrel-sandwich hybrid" evidence="7">
    <location>
        <begin position="68"/>
        <end position="116"/>
    </location>
</feature>
<dbReference type="RefSeq" id="WP_083520351.1">
    <property type="nucleotide sequence ID" value="NZ_PDEA01000001.1"/>
</dbReference>
<comment type="subcellular location">
    <subcellularLocation>
        <location evidence="1">Membrane</location>
        <topology evidence="1">Single-pass membrane protein</topology>
    </subcellularLocation>
</comment>
<dbReference type="AlphaFoldDB" id="A0A2A7UV96"/>
<dbReference type="GeneID" id="80801300"/>
<dbReference type="Pfam" id="PF26002">
    <property type="entry name" value="Beta-barrel_AprE"/>
    <property type="match status" value="1"/>
</dbReference>
<feature type="coiled-coil region" evidence="5">
    <location>
        <begin position="219"/>
        <end position="246"/>
    </location>
</feature>
<dbReference type="OrthoDB" id="9775513at2"/>
<comment type="caution">
    <text evidence="9">The sequence shown here is derived from an EMBL/GenBank/DDBJ whole genome shotgun (WGS) entry which is preliminary data.</text>
</comment>
<evidence type="ECO:0000256" key="1">
    <source>
        <dbReference type="ARBA" id="ARBA00004167"/>
    </source>
</evidence>
<sequence length="408" mass="44773">MPIELFDDERADIARTSRLMSYHNSRAAAVLVWAIALALGGFVAWAMFFRIDEAVKARGEVIASSRVQIIQSVDGGVLAELHVKEGDKVRAGQVLARLDPTRLEAAAGEVDARITGLQARIARLRAETAGLATPRFPTQASAGLREQAAIEQALFQQRRLSLQEDLRTLQTAVDLARKELSLVEGLQSSGDVSTAEVLRAQRGLNDAEARLIGRRNKFMEDARADLSKAEDELNQASQLMTRRRQEVHDSIFTAAGPGIVKNVRVTTLGGVLRAGEEIMQIVPQDDALILEAKVLPADIARVTVGLPATVRLDPFDYTIYGSVQGEVSYVSADTLKESTPRGEEIYYRVHVRPQTSGPGQPLVSSTRRALDVLPGMTAQLDIRTGDRTLMDFLLKPLRKTLNESFKER</sequence>
<evidence type="ECO:0000259" key="7">
    <source>
        <dbReference type="Pfam" id="PF25917"/>
    </source>
</evidence>
<name>A0A2A7UV96_COMTR</name>
<evidence type="ECO:0000256" key="4">
    <source>
        <dbReference type="ARBA" id="ARBA00023136"/>
    </source>
</evidence>
<dbReference type="Gene3D" id="2.40.50.100">
    <property type="match status" value="1"/>
</dbReference>
<keyword evidence="10" id="KW-1185">Reference proteome</keyword>
<dbReference type="Gene3D" id="2.40.30.170">
    <property type="match status" value="1"/>
</dbReference>